<sequence>MIDRCNGFGMPFGFENLIPNPPARSTDATVAAQRLSSREFILNGVGRIFSILICIVVMSID</sequence>
<keyword evidence="1" id="KW-0812">Transmembrane</keyword>
<organism evidence="2 3">
    <name type="scientific">Methanosarcina flavescens</name>
    <dbReference type="NCBI Taxonomy" id="1715806"/>
    <lineage>
        <taxon>Archaea</taxon>
        <taxon>Methanobacteriati</taxon>
        <taxon>Methanobacteriota</taxon>
        <taxon>Stenosarchaea group</taxon>
        <taxon>Methanomicrobia</taxon>
        <taxon>Methanosarcinales</taxon>
        <taxon>Methanosarcinaceae</taxon>
        <taxon>Methanosarcina</taxon>
    </lineage>
</organism>
<dbReference type="AlphaFoldDB" id="A0A7K4AWA4"/>
<accession>A0A7K4AWA4</accession>
<evidence type="ECO:0000313" key="2">
    <source>
        <dbReference type="EMBL" id="NLK32979.1"/>
    </source>
</evidence>
<gene>
    <name evidence="2" type="ORF">GX302_09190</name>
</gene>
<dbReference type="Proteomes" id="UP000585579">
    <property type="component" value="Unassembled WGS sequence"/>
</dbReference>
<name>A0A7K4AWA4_9EURY</name>
<keyword evidence="1" id="KW-1133">Transmembrane helix</keyword>
<evidence type="ECO:0000313" key="3">
    <source>
        <dbReference type="Proteomes" id="UP000585579"/>
    </source>
</evidence>
<dbReference type="EMBL" id="JAAYQL010000056">
    <property type="protein sequence ID" value="NLK32979.1"/>
    <property type="molecule type" value="Genomic_DNA"/>
</dbReference>
<protein>
    <submittedName>
        <fullName evidence="2">Uncharacterized protein</fullName>
    </submittedName>
</protein>
<evidence type="ECO:0000256" key="1">
    <source>
        <dbReference type="SAM" id="Phobius"/>
    </source>
</evidence>
<comment type="caution">
    <text evidence="2">The sequence shown here is derived from an EMBL/GenBank/DDBJ whole genome shotgun (WGS) entry which is preliminary data.</text>
</comment>
<reference evidence="2 3" key="1">
    <citation type="journal article" date="2020" name="Biotechnol. Biofuels">
        <title>New insights from the biogas microbiome by comprehensive genome-resolved metagenomics of nearly 1600 species originating from multiple anaerobic digesters.</title>
        <authorList>
            <person name="Campanaro S."/>
            <person name="Treu L."/>
            <person name="Rodriguez-R L.M."/>
            <person name="Kovalovszki A."/>
            <person name="Ziels R.M."/>
            <person name="Maus I."/>
            <person name="Zhu X."/>
            <person name="Kougias P.G."/>
            <person name="Basile A."/>
            <person name="Luo G."/>
            <person name="Schluter A."/>
            <person name="Konstantinidis K.T."/>
            <person name="Angelidaki I."/>
        </authorList>
    </citation>
    <scope>NUCLEOTIDE SEQUENCE [LARGE SCALE GENOMIC DNA]</scope>
    <source>
        <strain evidence="2">AS22ysBPME_46</strain>
    </source>
</reference>
<dbReference type="GeneID" id="53687394"/>
<feature type="transmembrane region" description="Helical" evidence="1">
    <location>
        <begin position="40"/>
        <end position="60"/>
    </location>
</feature>
<dbReference type="RefSeq" id="WP_167829544.1">
    <property type="nucleotide sequence ID" value="NZ_CP032683.1"/>
</dbReference>
<proteinExistence type="predicted"/>
<keyword evidence="1" id="KW-0472">Membrane</keyword>